<reference evidence="4 5" key="1">
    <citation type="submission" date="2015-04" db="EMBL/GenBank/DDBJ databases">
        <authorList>
            <person name="Syromyatnikov M.Y."/>
            <person name="Popov V.N."/>
        </authorList>
    </citation>
    <scope>NUCLEOTIDE SEQUENCE [LARGE SCALE GENOMIC DNA]</scope>
    <source>
        <strain evidence="4">WF-38-12</strain>
    </source>
</reference>
<evidence type="ECO:0000256" key="1">
    <source>
        <dbReference type="ARBA" id="ARBA00022679"/>
    </source>
</evidence>
<proteinExistence type="predicted"/>
<organism evidence="4 5">
    <name type="scientific">Talaromyces islandicus</name>
    <name type="common">Penicillium islandicum</name>
    <dbReference type="NCBI Taxonomy" id="28573"/>
    <lineage>
        <taxon>Eukaryota</taxon>
        <taxon>Fungi</taxon>
        <taxon>Dikarya</taxon>
        <taxon>Ascomycota</taxon>
        <taxon>Pezizomycotina</taxon>
        <taxon>Eurotiomycetes</taxon>
        <taxon>Eurotiomycetidae</taxon>
        <taxon>Eurotiales</taxon>
        <taxon>Trichocomaceae</taxon>
        <taxon>Talaromyces</taxon>
        <taxon>Talaromyces sect. Islandici</taxon>
    </lineage>
</organism>
<name>A0A0U1LP01_TALIS</name>
<dbReference type="Pfam" id="PF00583">
    <property type="entry name" value="Acetyltransf_1"/>
    <property type="match status" value="1"/>
</dbReference>
<keyword evidence="2" id="KW-0012">Acyltransferase</keyword>
<keyword evidence="1" id="KW-0808">Transferase</keyword>
<dbReference type="Proteomes" id="UP000054383">
    <property type="component" value="Unassembled WGS sequence"/>
</dbReference>
<dbReference type="InterPro" id="IPR016181">
    <property type="entry name" value="Acyl_CoA_acyltransferase"/>
</dbReference>
<protein>
    <recommendedName>
        <fullName evidence="3">N-acetyltransferase domain-containing protein</fullName>
    </recommendedName>
</protein>
<gene>
    <name evidence="4" type="ORF">PISL3812_02118</name>
</gene>
<feature type="domain" description="N-acetyltransferase" evidence="3">
    <location>
        <begin position="68"/>
        <end position="216"/>
    </location>
</feature>
<dbReference type="OMA" id="LSKAPWD"/>
<dbReference type="AlphaFoldDB" id="A0A0U1LP01"/>
<dbReference type="SUPFAM" id="SSF55729">
    <property type="entry name" value="Acyl-CoA N-acyltransferases (Nat)"/>
    <property type="match status" value="1"/>
</dbReference>
<dbReference type="Gene3D" id="3.40.630.30">
    <property type="match status" value="1"/>
</dbReference>
<dbReference type="PROSITE" id="PS51186">
    <property type="entry name" value="GNAT"/>
    <property type="match status" value="1"/>
</dbReference>
<dbReference type="InterPro" id="IPR050680">
    <property type="entry name" value="YpeA/RimI_acetyltransf"/>
</dbReference>
<dbReference type="EMBL" id="CVMT01000002">
    <property type="protein sequence ID" value="CRG84952.1"/>
    <property type="molecule type" value="Genomic_DNA"/>
</dbReference>
<evidence type="ECO:0000313" key="5">
    <source>
        <dbReference type="Proteomes" id="UP000054383"/>
    </source>
</evidence>
<keyword evidence="5" id="KW-1185">Reference proteome</keyword>
<sequence length="217" mass="24067">MADVYLVPKHVEDQTSDISLLVERYKTTRLTALQLDPGAFGSTYAREIQFTYEIWLSRLLNPLSKTLVSVGTAIPSPAEPVDLTHQEWLGTAIIFGPKALSKTNSSSLWTTYTRDNFNEPPDLLAVKDTNAIYMITGVFVHPSYRRRGRGKRLIQTAVHVATEEAKRAGASKITVLLEIESENQAADRLYESAGFSAVDRHGASRRGMLWEANLAAS</sequence>
<dbReference type="InterPro" id="IPR000182">
    <property type="entry name" value="GNAT_dom"/>
</dbReference>
<evidence type="ECO:0000259" key="3">
    <source>
        <dbReference type="PROSITE" id="PS51186"/>
    </source>
</evidence>
<accession>A0A0U1LP01</accession>
<dbReference type="CDD" id="cd04301">
    <property type="entry name" value="NAT_SF"/>
    <property type="match status" value="1"/>
</dbReference>
<dbReference type="PANTHER" id="PTHR43420">
    <property type="entry name" value="ACETYLTRANSFERASE"/>
    <property type="match status" value="1"/>
</dbReference>
<evidence type="ECO:0000256" key="2">
    <source>
        <dbReference type="ARBA" id="ARBA00023315"/>
    </source>
</evidence>
<dbReference type="GO" id="GO:0016747">
    <property type="term" value="F:acyltransferase activity, transferring groups other than amino-acyl groups"/>
    <property type="evidence" value="ECO:0007669"/>
    <property type="project" value="InterPro"/>
</dbReference>
<dbReference type="OrthoDB" id="9975416at2759"/>
<dbReference type="PANTHER" id="PTHR43420:SF12">
    <property type="entry name" value="N-ACETYLTRANSFERASE DOMAIN-CONTAINING PROTEIN"/>
    <property type="match status" value="1"/>
</dbReference>
<evidence type="ECO:0000313" key="4">
    <source>
        <dbReference type="EMBL" id="CRG84952.1"/>
    </source>
</evidence>